<dbReference type="SUPFAM" id="SSF51182">
    <property type="entry name" value="RmlC-like cupins"/>
    <property type="match status" value="1"/>
</dbReference>
<evidence type="ECO:0000256" key="3">
    <source>
        <dbReference type="ARBA" id="ARBA00023004"/>
    </source>
</evidence>
<dbReference type="GO" id="GO:0046872">
    <property type="term" value="F:metal ion binding"/>
    <property type="evidence" value="ECO:0007669"/>
    <property type="project" value="UniProtKB-KW"/>
</dbReference>
<proteinExistence type="predicted"/>
<keyword evidence="3" id="KW-0408">Iron</keyword>
<dbReference type="PANTHER" id="PTHR22966">
    <property type="entry name" value="2-AMINOETHANETHIOL DIOXYGENASE"/>
    <property type="match status" value="1"/>
</dbReference>
<accession>S4RS13</accession>
<dbReference type="InterPro" id="IPR012864">
    <property type="entry name" value="PCO/ADO"/>
</dbReference>
<dbReference type="GeneTree" id="ENSGT00390000014082"/>
<reference evidence="4" key="2">
    <citation type="submission" date="2025-09" db="UniProtKB">
        <authorList>
            <consortium name="Ensembl"/>
        </authorList>
    </citation>
    <scope>IDENTIFICATION</scope>
</reference>
<organism evidence="4">
    <name type="scientific">Petromyzon marinus</name>
    <name type="common">Sea lamprey</name>
    <dbReference type="NCBI Taxonomy" id="7757"/>
    <lineage>
        <taxon>Eukaryota</taxon>
        <taxon>Metazoa</taxon>
        <taxon>Chordata</taxon>
        <taxon>Craniata</taxon>
        <taxon>Vertebrata</taxon>
        <taxon>Cyclostomata</taxon>
        <taxon>Hyperoartia</taxon>
        <taxon>Petromyzontiformes</taxon>
        <taxon>Petromyzontidae</taxon>
        <taxon>Petromyzon</taxon>
    </lineage>
</organism>
<reference evidence="4" key="1">
    <citation type="submission" date="2025-08" db="UniProtKB">
        <authorList>
            <consortium name="Ensembl"/>
        </authorList>
    </citation>
    <scope>IDENTIFICATION</scope>
</reference>
<dbReference type="STRING" id="7757.ENSPMAP00000008000"/>
<name>S4RS13_PETMA</name>
<keyword evidence="2" id="KW-0560">Oxidoreductase</keyword>
<keyword evidence="1" id="KW-0479">Metal-binding</keyword>
<dbReference type="PANTHER" id="PTHR22966:SF61">
    <property type="entry name" value="2-AMINOETHANETHIOL DIOXYGENASE"/>
    <property type="match status" value="1"/>
</dbReference>
<sequence>RSSQPPLRAWQRPLVRASRYRGQQRLSPLAPCRLLTPHHGNLHRVDAVGGPAAFLDILAPPYSPDTGRDCHYYRPLVPATNDDDHGGDDGVGEPCWLLEIPQPAEFWCGSQDYPGPPVI</sequence>
<evidence type="ECO:0000313" key="4">
    <source>
        <dbReference type="Ensembl" id="ENSPMAP00000008000.1"/>
    </source>
</evidence>
<dbReference type="GO" id="GO:0005739">
    <property type="term" value="C:mitochondrion"/>
    <property type="evidence" value="ECO:0007669"/>
    <property type="project" value="TreeGrafter"/>
</dbReference>
<dbReference type="Pfam" id="PF07847">
    <property type="entry name" value="PCO_ADO"/>
    <property type="match status" value="1"/>
</dbReference>
<dbReference type="HOGENOM" id="CLU_2066841_0_0_1"/>
<dbReference type="Ensembl" id="ENSPMAT00000008036.1">
    <property type="protein sequence ID" value="ENSPMAP00000008000.1"/>
    <property type="gene ID" value="ENSPMAG00000007273.1"/>
</dbReference>
<evidence type="ECO:0000256" key="1">
    <source>
        <dbReference type="ARBA" id="ARBA00022723"/>
    </source>
</evidence>
<dbReference type="AlphaFoldDB" id="S4RS13"/>
<dbReference type="GO" id="GO:0016702">
    <property type="term" value="F:oxidoreductase activity, acting on single donors with incorporation of molecular oxygen, incorporation of two atoms of oxygen"/>
    <property type="evidence" value="ECO:0007669"/>
    <property type="project" value="InterPro"/>
</dbReference>
<evidence type="ECO:0000256" key="2">
    <source>
        <dbReference type="ARBA" id="ARBA00023002"/>
    </source>
</evidence>
<protein>
    <submittedName>
        <fullName evidence="4">Uncharacterized protein</fullName>
    </submittedName>
</protein>
<dbReference type="InterPro" id="IPR011051">
    <property type="entry name" value="RmlC_Cupin_sf"/>
</dbReference>